<evidence type="ECO:0000256" key="31">
    <source>
        <dbReference type="ARBA" id="ARBA00031556"/>
    </source>
</evidence>
<feature type="compositionally biased region" description="Basic residues" evidence="34">
    <location>
        <begin position="1191"/>
        <end position="1200"/>
    </location>
</feature>
<evidence type="ECO:0000256" key="2">
    <source>
        <dbReference type="ARBA" id="ARBA00004123"/>
    </source>
</evidence>
<dbReference type="PROSITE" id="PS00518">
    <property type="entry name" value="ZF_RING_1"/>
    <property type="match status" value="1"/>
</dbReference>
<comment type="catalytic activity">
    <reaction evidence="1">
        <text>S-ubiquitinyl-[E2 ubiquitin-conjugating enzyme]-L-cysteine + [acceptor protein]-L-lysine = [E2 ubiquitin-conjugating enzyme]-L-cysteine + N(6)-ubiquitinyl-[acceptor protein]-L-lysine.</text>
        <dbReference type="EC" id="2.3.2.27"/>
    </reaction>
</comment>
<evidence type="ECO:0000256" key="18">
    <source>
        <dbReference type="ARBA" id="ARBA00022833"/>
    </source>
</evidence>
<keyword evidence="24" id="KW-0010">Activator</keyword>
<feature type="non-terminal residue" evidence="37">
    <location>
        <position position="1"/>
    </location>
</feature>
<feature type="region of interest" description="Disordered" evidence="34">
    <location>
        <begin position="986"/>
        <end position="1029"/>
    </location>
</feature>
<feature type="compositionally biased region" description="Polar residues" evidence="34">
    <location>
        <begin position="1322"/>
        <end position="1337"/>
    </location>
</feature>
<dbReference type="Gene3D" id="3.30.40.10">
    <property type="entry name" value="Zinc/RING finger domain, C3HC4 (zinc finger)"/>
    <property type="match status" value="1"/>
</dbReference>
<keyword evidence="27" id="KW-0233">DNA recombination</keyword>
<keyword evidence="11" id="KW-0808">Transferase</keyword>
<feature type="region of interest" description="Disordered" evidence="34">
    <location>
        <begin position="762"/>
        <end position="789"/>
    </location>
</feature>
<keyword evidence="7" id="KW-0963">Cytoplasm</keyword>
<dbReference type="InterPro" id="IPR025994">
    <property type="entry name" value="BRCA1_serine_dom"/>
</dbReference>
<keyword evidence="30" id="KW-0131">Cell cycle</keyword>
<dbReference type="Gene3D" id="3.40.50.10190">
    <property type="entry name" value="BRCT domain"/>
    <property type="match status" value="2"/>
</dbReference>
<evidence type="ECO:0000256" key="12">
    <source>
        <dbReference type="ARBA" id="ARBA00022723"/>
    </source>
</evidence>
<dbReference type="EC" id="2.3.2.27" evidence="5"/>
<comment type="subcellular location">
    <subcellularLocation>
        <location evidence="3">Chromosome</location>
    </subcellularLocation>
    <subcellularLocation>
        <location evidence="4">Cytoplasm</location>
    </subcellularLocation>
    <subcellularLocation>
        <location evidence="2">Nucleus</location>
    </subcellularLocation>
</comment>
<evidence type="ECO:0000256" key="4">
    <source>
        <dbReference type="ARBA" id="ARBA00004496"/>
    </source>
</evidence>
<feature type="compositionally biased region" description="Basic residues" evidence="34">
    <location>
        <begin position="616"/>
        <end position="627"/>
    </location>
</feature>
<dbReference type="GO" id="GO:0006633">
    <property type="term" value="P:fatty acid biosynthetic process"/>
    <property type="evidence" value="ECO:0007669"/>
    <property type="project" value="UniProtKB-KW"/>
</dbReference>
<dbReference type="InterPro" id="IPR001841">
    <property type="entry name" value="Znf_RING"/>
</dbReference>
<dbReference type="InterPro" id="IPR013083">
    <property type="entry name" value="Znf_RING/FYVE/PHD"/>
</dbReference>
<dbReference type="InterPro" id="IPR018957">
    <property type="entry name" value="Znf_C3HC4_RING-type"/>
</dbReference>
<feature type="domain" description="RING-type" evidence="35">
    <location>
        <begin position="24"/>
        <end position="66"/>
    </location>
</feature>
<dbReference type="SUPFAM" id="SSF57850">
    <property type="entry name" value="RING/U-box"/>
    <property type="match status" value="1"/>
</dbReference>
<dbReference type="FunFam" id="3.30.40.10:FF:000213">
    <property type="entry name" value="Breast cancer type 1 susceptibility protein homolog"/>
    <property type="match status" value="1"/>
</dbReference>
<accession>A0A7L2MFY6</accession>
<feature type="region of interest" description="Disordered" evidence="34">
    <location>
        <begin position="325"/>
        <end position="348"/>
    </location>
</feature>
<feature type="region of interest" description="Disordered" evidence="34">
    <location>
        <begin position="541"/>
        <end position="627"/>
    </location>
</feature>
<dbReference type="CDD" id="cd16498">
    <property type="entry name" value="RING-HC_BRCA1"/>
    <property type="match status" value="1"/>
</dbReference>
<feature type="compositionally biased region" description="Basic and acidic residues" evidence="34">
    <location>
        <begin position="541"/>
        <end position="561"/>
    </location>
</feature>
<reference evidence="37 38" key="1">
    <citation type="submission" date="2019-09" db="EMBL/GenBank/DDBJ databases">
        <title>Bird 10,000 Genomes (B10K) Project - Family phase.</title>
        <authorList>
            <person name="Zhang G."/>
        </authorList>
    </citation>
    <scope>NUCLEOTIDE SEQUENCE [LARGE SCALE GENOMIC DNA]</scope>
    <source>
        <strain evidence="37">B10K-DU-002-26</strain>
        <tissue evidence="37">Muscle</tissue>
    </source>
</reference>
<dbReference type="InterPro" id="IPR031099">
    <property type="entry name" value="BRCA1-associated"/>
</dbReference>
<keyword evidence="38" id="KW-1185">Reference proteome</keyword>
<sequence length="1756" mass="193350">MDFSVITIGQVQNVLSAMQKNLECPICLDVVQEPVSTKCDHIFCRFCMFKLISKKKKGVVECPLCKTEVTKRSLKENSRFKQLIEGLVETIHAFELDTGVKFLKSHRFPKTSTEATAAESLCKESSVIQSKGFRNRRKSAKGNGQENFTLEASVNIQLTDAKMCHPRSKPQKSDCLKGIYIELDSESSEDCFKQTSKTGFEDKGAVQISSLVRLEELESAEEGNEDSCNAQPDKLCTKEIKLPDFIGESDFPKECLSKKSTQSITECAKPAQVNVTECQSSPLNVPAVDLLPEQCDRTGDASPTVNGDTSFFKNTEKMDEQRTQYNSENQEFGLEDSSESRLDKNKEMDTDVQSVEAVEAYEPENDSSHGKELPLEKLPQPETLHCATLNKVSKKRLKQSIQKVNEWFSKSNEILSSSSSLDESAASANVSGEGDLCSSDKESCISEKTDPMVDSIEIAAVEGKKRWSKKQTAENIKDKIFGKTYMRGRKSNPPSTLRDFLPSRRKEDVAAAKCLNNFSKDRLKRKRKSAGVLQPEDFIKKKDRDEADGGLGDAEKKRCDESVAVNESHLSQIRADNTLTEPEEGGESTWNKATEKVTTKHCDGEPEMHNCDQKSTKKRSSAAKRCRHSSRTMCALQLVVDRSSVFSDPAEPQIDSYPSSGEPRKADSEQNPVRRSRRLQLLSEEVTNQTRKGVKGARKNNSDGGRSISGDQRNVATHTAECKDLCEPQDELSDKPVTNLEGGDLEANEMQVSLKNLSDTAETGKSLFSPSCQPSICDSTAPDTGSQVSEIQGSPLLLQLPSVSAGQSASHQTEEVTESPTAFPQEPGHDSQNVPGDFKTERLPVAKNVLELTKEAEDSDLDTQYLRNIFRHPKRSSFSLFQAPRQAGAVGESASETLDLSRAAQVENKASKQLQPEGLQEGRAAAQDLDRVSEREKLKTCESAHVDPVPCFAGEHWDDISQAAEEGTLTLGRTGTAQTEHRNVLLQEEQGNEKPVSNEIGIESELRQNPIRSDGSQSDQSDTEKHDSRQNYLNTGQEISFSSESNQEGKTEVAACKRPSLHFQSTSMICPATCQQSAAEISCEVTRTKSSKRERKCVKGNEEQAAQTVSTAMPKCSAAGPVEEPLRENRDLTGLPETPNGLLCSDTDIEENTSLRETDRKTQSAVFVKSDNVLGKELHNRNASSEPRSQGSRRSRRRVQKLPSSDEESCEDDEDLPCFQTLIFSKSASTPLQTDKQMTSVVESPVVECPVSPNVLPHSVSDDENNVQKVPEAALSNVCDSPSQESECSVNLFSSQSNMSEESLNGAQELKKHLPQAHVSKQMSSVGGSKETSQNCSGGLKTGKDEFQKDTDMGANLGEASGYDSEISIVEDSCGPFSQAEILTTQQKSAMQNNLKKLQQEMAALEAVLKQNGSQNCEGLSVHRELPHSSSEGASEMDQKKEEKTRSNFSFPSENAEEQKSGTRQNNASISSDLFGNVTQGTDNSSSSVRLFSPQTAEGTDGPVIAQNTAKSCGPGHKLKRSERFPVPALHNATGKEKAANPVVSKRKEMSIVASGLNHSEHLVVQKFVKKTQSTLSNHITEGTTHVIMKTDEELVCERTLKYFLGIAGGKWVVSYQWIIQSFTEGRILDEENFEVRGDVINGRNHQGPKRARQALTEKIFKDFEICCCGPFTDMTTEHLQWMVELCGASVVKQPDLFTHTANSTAVVVVQPDAWKENVDDRAIQQQSKVAVVTREWVLDSVACYECQELSAYLVS</sequence>
<evidence type="ECO:0000256" key="17">
    <source>
        <dbReference type="ARBA" id="ARBA00022832"/>
    </source>
</evidence>
<feature type="compositionally biased region" description="Polar residues" evidence="34">
    <location>
        <begin position="802"/>
        <end position="811"/>
    </location>
</feature>
<keyword evidence="18" id="KW-0862">Zinc</keyword>
<dbReference type="GO" id="GO:0070013">
    <property type="term" value="C:intracellular organelle lumen"/>
    <property type="evidence" value="ECO:0007669"/>
    <property type="project" value="UniProtKB-ARBA"/>
</dbReference>
<evidence type="ECO:0000256" key="29">
    <source>
        <dbReference type="ARBA" id="ARBA00023242"/>
    </source>
</evidence>
<evidence type="ECO:0000256" key="33">
    <source>
        <dbReference type="SAM" id="Coils"/>
    </source>
</evidence>
<dbReference type="GO" id="GO:0045944">
    <property type="term" value="P:positive regulation of transcription by RNA polymerase II"/>
    <property type="evidence" value="ECO:0007669"/>
    <property type="project" value="TreeGrafter"/>
</dbReference>
<dbReference type="InterPro" id="IPR011364">
    <property type="entry name" value="BRCA1"/>
</dbReference>
<evidence type="ECO:0000256" key="27">
    <source>
        <dbReference type="ARBA" id="ARBA00023172"/>
    </source>
</evidence>
<keyword evidence="22" id="KW-0443">Lipid metabolism</keyword>
<evidence type="ECO:0000259" key="35">
    <source>
        <dbReference type="PROSITE" id="PS50089"/>
    </source>
</evidence>
<evidence type="ECO:0000256" key="32">
    <source>
        <dbReference type="PROSITE-ProRule" id="PRU00175"/>
    </source>
</evidence>
<feature type="compositionally biased region" description="Basic and acidic residues" evidence="34">
    <location>
        <begin position="338"/>
        <end position="348"/>
    </location>
</feature>
<evidence type="ECO:0000256" key="34">
    <source>
        <dbReference type="SAM" id="MobiDB-lite"/>
    </source>
</evidence>
<keyword evidence="28" id="KW-0234">DNA repair</keyword>
<feature type="non-terminal residue" evidence="37">
    <location>
        <position position="1756"/>
    </location>
</feature>
<evidence type="ECO:0000313" key="37">
    <source>
        <dbReference type="EMBL" id="NXR58840.1"/>
    </source>
</evidence>
<evidence type="ECO:0000256" key="19">
    <source>
        <dbReference type="ARBA" id="ARBA00022843"/>
    </source>
</evidence>
<dbReference type="CDD" id="cd17735">
    <property type="entry name" value="BRCT_BRCA1_rpt1"/>
    <property type="match status" value="1"/>
</dbReference>
<dbReference type="EMBL" id="VWYO01003680">
    <property type="protein sequence ID" value="NXR58840.1"/>
    <property type="molecule type" value="Genomic_DNA"/>
</dbReference>
<keyword evidence="15 32" id="KW-0863">Zinc-finger</keyword>
<dbReference type="PRINTS" id="PR00493">
    <property type="entry name" value="BRSTCANCERI"/>
</dbReference>
<organism evidence="37 38">
    <name type="scientific">Rhadina sibilatrix</name>
    <dbReference type="NCBI Taxonomy" id="2585818"/>
    <lineage>
        <taxon>Eukaryota</taxon>
        <taxon>Metazoa</taxon>
        <taxon>Chordata</taxon>
        <taxon>Craniata</taxon>
        <taxon>Vertebrata</taxon>
        <taxon>Euteleostomi</taxon>
        <taxon>Archelosauria</taxon>
        <taxon>Archosauria</taxon>
        <taxon>Dinosauria</taxon>
        <taxon>Saurischia</taxon>
        <taxon>Theropoda</taxon>
        <taxon>Coelurosauria</taxon>
        <taxon>Aves</taxon>
        <taxon>Neognathae</taxon>
        <taxon>Neoaves</taxon>
        <taxon>Telluraves</taxon>
        <taxon>Australaves</taxon>
        <taxon>Passeriformes</taxon>
        <taxon>Sylvioidea</taxon>
        <taxon>Phylloscopidae</taxon>
        <taxon>Rhadina</taxon>
    </lineage>
</organism>
<feature type="compositionally biased region" description="Polar residues" evidence="34">
    <location>
        <begin position="568"/>
        <end position="580"/>
    </location>
</feature>
<evidence type="ECO:0000256" key="11">
    <source>
        <dbReference type="ARBA" id="ARBA00022679"/>
    </source>
</evidence>
<feature type="compositionally biased region" description="Basic and acidic residues" evidence="34">
    <location>
        <begin position="1437"/>
        <end position="1446"/>
    </location>
</feature>
<keyword evidence="19" id="KW-0832">Ubl conjugation</keyword>
<evidence type="ECO:0000256" key="1">
    <source>
        <dbReference type="ARBA" id="ARBA00000900"/>
    </source>
</evidence>
<evidence type="ECO:0000256" key="28">
    <source>
        <dbReference type="ARBA" id="ARBA00023204"/>
    </source>
</evidence>
<evidence type="ECO:0000313" key="38">
    <source>
        <dbReference type="Proteomes" id="UP000587697"/>
    </source>
</evidence>
<dbReference type="FunFam" id="3.40.50.10190:FF:000025">
    <property type="entry name" value="Breast cancer type 1 susceptibility protein homolog"/>
    <property type="match status" value="1"/>
</dbReference>
<gene>
    <name evidence="37" type="primary">Brca1</name>
    <name evidence="37" type="ORF">RHASIB_R07877</name>
</gene>
<dbReference type="PANTHER" id="PTHR13763">
    <property type="entry name" value="BREAST CANCER TYPE 1 SUSCEPTIBILITY PROTEIN BRCA1"/>
    <property type="match status" value="1"/>
</dbReference>
<dbReference type="SMART" id="SM00184">
    <property type="entry name" value="RING"/>
    <property type="match status" value="1"/>
</dbReference>
<keyword evidence="9" id="KW-0444">Lipid biosynthesis</keyword>
<feature type="region of interest" description="Disordered" evidence="34">
    <location>
        <begin position="1322"/>
        <end position="1349"/>
    </location>
</feature>
<feature type="domain" description="BRCT" evidence="36">
    <location>
        <begin position="1565"/>
        <end position="1636"/>
    </location>
</feature>
<keyword evidence="29" id="KW-0539">Nucleus</keyword>
<evidence type="ECO:0000256" key="25">
    <source>
        <dbReference type="ARBA" id="ARBA00023160"/>
    </source>
</evidence>
<dbReference type="PROSITE" id="PS50089">
    <property type="entry name" value="ZF_RING_2"/>
    <property type="match status" value="1"/>
</dbReference>
<dbReference type="InterPro" id="IPR036420">
    <property type="entry name" value="BRCT_dom_sf"/>
</dbReference>
<evidence type="ECO:0000256" key="5">
    <source>
        <dbReference type="ARBA" id="ARBA00012483"/>
    </source>
</evidence>
<dbReference type="GO" id="GO:0008270">
    <property type="term" value="F:zinc ion binding"/>
    <property type="evidence" value="ECO:0007669"/>
    <property type="project" value="UniProtKB-KW"/>
</dbReference>
<dbReference type="GO" id="GO:0031436">
    <property type="term" value="C:BRCA1-BARD1 complex"/>
    <property type="evidence" value="ECO:0007669"/>
    <property type="project" value="TreeGrafter"/>
</dbReference>
<dbReference type="SMART" id="SM00292">
    <property type="entry name" value="BRCT"/>
    <property type="match status" value="2"/>
</dbReference>
<evidence type="ECO:0000256" key="10">
    <source>
        <dbReference type="ARBA" id="ARBA00022553"/>
    </source>
</evidence>
<feature type="region of interest" description="Disordered" evidence="34">
    <location>
        <begin position="647"/>
        <end position="715"/>
    </location>
</feature>
<evidence type="ECO:0000256" key="21">
    <source>
        <dbReference type="ARBA" id="ARBA00023015"/>
    </source>
</evidence>
<dbReference type="InterPro" id="IPR001357">
    <property type="entry name" value="BRCT_dom"/>
</dbReference>
<dbReference type="PIRSF" id="PIRSF001734">
    <property type="entry name" value="BRCA1"/>
    <property type="match status" value="1"/>
</dbReference>
<evidence type="ECO:0000256" key="20">
    <source>
        <dbReference type="ARBA" id="ARBA00022990"/>
    </source>
</evidence>
<name>A0A7L2MFY6_9PASS</name>
<keyword evidence="12" id="KW-0479">Metal-binding</keyword>
<feature type="compositionally biased region" description="Polar residues" evidence="34">
    <location>
        <begin position="1462"/>
        <end position="1487"/>
    </location>
</feature>
<dbReference type="GO" id="GO:0007095">
    <property type="term" value="P:mitotic G2 DNA damage checkpoint signaling"/>
    <property type="evidence" value="ECO:0007669"/>
    <property type="project" value="TreeGrafter"/>
</dbReference>
<dbReference type="Pfam" id="PF12820">
    <property type="entry name" value="BRCT_assoc"/>
    <property type="match status" value="1"/>
</dbReference>
<keyword evidence="21" id="KW-0805">Transcription regulation</keyword>
<keyword evidence="26" id="KW-0804">Transcription</keyword>
<feature type="compositionally biased region" description="Basic and acidic residues" evidence="34">
    <location>
        <begin position="593"/>
        <end position="615"/>
    </location>
</feature>
<dbReference type="GO" id="GO:0005737">
    <property type="term" value="C:cytoplasm"/>
    <property type="evidence" value="ECO:0007669"/>
    <property type="project" value="UniProtKB-SubCell"/>
</dbReference>
<dbReference type="GO" id="GO:0061630">
    <property type="term" value="F:ubiquitin protein ligase activity"/>
    <property type="evidence" value="ECO:0007669"/>
    <property type="project" value="UniProtKB-EC"/>
</dbReference>
<evidence type="ECO:0000256" key="22">
    <source>
        <dbReference type="ARBA" id="ARBA00023098"/>
    </source>
</evidence>
<proteinExistence type="predicted"/>
<protein>
    <recommendedName>
        <fullName evidence="5">RING-type E3 ubiquitin transferase</fullName>
        <ecNumber evidence="5">2.3.2.27</ecNumber>
    </recommendedName>
    <alternativeName>
        <fullName evidence="31">RING-type E3 ubiquitin transferase BRCA1</fullName>
    </alternativeName>
</protein>
<evidence type="ECO:0000256" key="9">
    <source>
        <dbReference type="ARBA" id="ARBA00022516"/>
    </source>
</evidence>
<keyword evidence="13" id="KW-0677">Repeat</keyword>
<evidence type="ECO:0000256" key="16">
    <source>
        <dbReference type="ARBA" id="ARBA00022786"/>
    </source>
</evidence>
<evidence type="ECO:0000256" key="26">
    <source>
        <dbReference type="ARBA" id="ARBA00023163"/>
    </source>
</evidence>
<evidence type="ECO:0000256" key="13">
    <source>
        <dbReference type="ARBA" id="ARBA00022737"/>
    </source>
</evidence>
<feature type="region of interest" description="Disordered" evidence="34">
    <location>
        <begin position="802"/>
        <end position="840"/>
    </location>
</feature>
<dbReference type="GO" id="GO:0043009">
    <property type="term" value="P:chordate embryonic development"/>
    <property type="evidence" value="ECO:0007669"/>
    <property type="project" value="TreeGrafter"/>
</dbReference>
<dbReference type="Pfam" id="PF00097">
    <property type="entry name" value="zf-C3HC4"/>
    <property type="match status" value="1"/>
</dbReference>
<dbReference type="FunFam" id="3.40.50.10190:FF:000006">
    <property type="entry name" value="Breast cancer type 1 susceptibility protein homolog"/>
    <property type="match status" value="1"/>
</dbReference>
<keyword evidence="10" id="KW-0597">Phosphoprotein</keyword>
<feature type="domain" description="BRCT" evidence="36">
    <location>
        <begin position="1656"/>
        <end position="1755"/>
    </location>
</feature>
<evidence type="ECO:0000256" key="15">
    <source>
        <dbReference type="ARBA" id="ARBA00022771"/>
    </source>
</evidence>
<dbReference type="InterPro" id="IPR017907">
    <property type="entry name" value="Znf_RING_CS"/>
</dbReference>
<keyword evidence="20" id="KW-0007">Acetylation</keyword>
<evidence type="ECO:0000256" key="30">
    <source>
        <dbReference type="ARBA" id="ARBA00023306"/>
    </source>
</evidence>
<dbReference type="GO" id="GO:0000724">
    <property type="term" value="P:double-strand break repair via homologous recombination"/>
    <property type="evidence" value="ECO:0007669"/>
    <property type="project" value="TreeGrafter"/>
</dbReference>
<dbReference type="PROSITE" id="PS50172">
    <property type="entry name" value="BRCT"/>
    <property type="match status" value="2"/>
</dbReference>
<keyword evidence="16" id="KW-0833">Ubl conjugation pathway</keyword>
<keyword evidence="17" id="KW-0276">Fatty acid metabolism</keyword>
<evidence type="ECO:0000256" key="14">
    <source>
        <dbReference type="ARBA" id="ARBA00022763"/>
    </source>
</evidence>
<keyword evidence="6" id="KW-0158">Chromosome</keyword>
<evidence type="ECO:0000256" key="7">
    <source>
        <dbReference type="ARBA" id="ARBA00022490"/>
    </source>
</evidence>
<keyword evidence="33" id="KW-0175">Coiled coil</keyword>
<evidence type="ECO:0000256" key="23">
    <source>
        <dbReference type="ARBA" id="ARBA00023125"/>
    </source>
</evidence>
<keyword evidence="8" id="KW-1017">Isopeptide bond</keyword>
<feature type="compositionally biased region" description="Basic and acidic residues" evidence="34">
    <location>
        <begin position="1153"/>
        <end position="1162"/>
    </location>
</feature>
<feature type="compositionally biased region" description="Polar residues" evidence="34">
    <location>
        <begin position="1010"/>
        <end position="1020"/>
    </location>
</feature>
<dbReference type="PANTHER" id="PTHR13763:SF0">
    <property type="entry name" value="BREAST CANCER TYPE 1 SUSCEPTIBILITY PROTEIN"/>
    <property type="match status" value="1"/>
</dbReference>
<keyword evidence="14" id="KW-0227">DNA damage</keyword>
<feature type="coiled-coil region" evidence="33">
    <location>
        <begin position="1388"/>
        <end position="1415"/>
    </location>
</feature>
<dbReference type="GO" id="GO:0005694">
    <property type="term" value="C:chromosome"/>
    <property type="evidence" value="ECO:0007669"/>
    <property type="project" value="UniProtKB-SubCell"/>
</dbReference>
<comment type="caution">
    <text evidence="37">The sequence shown here is derived from an EMBL/GenBank/DDBJ whole genome shotgun (WGS) entry which is preliminary data.</text>
</comment>
<dbReference type="GO" id="GO:0070531">
    <property type="term" value="C:BRCA1-A complex"/>
    <property type="evidence" value="ECO:0007669"/>
    <property type="project" value="TreeGrafter"/>
</dbReference>
<evidence type="ECO:0000256" key="8">
    <source>
        <dbReference type="ARBA" id="ARBA00022499"/>
    </source>
</evidence>
<dbReference type="Pfam" id="PF00533">
    <property type="entry name" value="BRCT"/>
    <property type="match status" value="2"/>
</dbReference>
<evidence type="ECO:0000256" key="24">
    <source>
        <dbReference type="ARBA" id="ARBA00023159"/>
    </source>
</evidence>
<dbReference type="Proteomes" id="UP000587697">
    <property type="component" value="Unassembled WGS sequence"/>
</dbReference>
<evidence type="ECO:0000256" key="6">
    <source>
        <dbReference type="ARBA" id="ARBA00022454"/>
    </source>
</evidence>
<feature type="region of interest" description="Disordered" evidence="34">
    <location>
        <begin position="1108"/>
        <end position="1213"/>
    </location>
</feature>
<feature type="region of interest" description="Disordered" evidence="34">
    <location>
        <begin position="1416"/>
        <end position="1487"/>
    </location>
</feature>
<dbReference type="GO" id="GO:0003677">
    <property type="term" value="F:DNA binding"/>
    <property type="evidence" value="ECO:0007669"/>
    <property type="project" value="UniProtKB-KW"/>
</dbReference>
<evidence type="ECO:0000256" key="3">
    <source>
        <dbReference type="ARBA" id="ARBA00004286"/>
    </source>
</evidence>
<evidence type="ECO:0000259" key="36">
    <source>
        <dbReference type="PROSITE" id="PS50172"/>
    </source>
</evidence>
<keyword evidence="23" id="KW-0238">DNA-binding</keyword>
<keyword evidence="25" id="KW-0275">Fatty acid biosynthesis</keyword>
<dbReference type="SUPFAM" id="SSF52113">
    <property type="entry name" value="BRCT domain"/>
    <property type="match status" value="2"/>
</dbReference>
<dbReference type="CDD" id="cd17721">
    <property type="entry name" value="BRCT_BRCA1_rpt2"/>
    <property type="match status" value="1"/>
</dbReference>